<organism evidence="1 2">
    <name type="scientific">Candidatus Borkfalkia faecavium</name>
    <dbReference type="NCBI Taxonomy" id="2838508"/>
    <lineage>
        <taxon>Bacteria</taxon>
        <taxon>Bacillati</taxon>
        <taxon>Bacillota</taxon>
        <taxon>Clostridia</taxon>
        <taxon>Christensenellales</taxon>
        <taxon>Christensenellaceae</taxon>
        <taxon>Candidatus Borkfalkia</taxon>
    </lineage>
</organism>
<comment type="caution">
    <text evidence="1">The sequence shown here is derived from an EMBL/GenBank/DDBJ whole genome shotgun (WGS) entry which is preliminary data.</text>
</comment>
<protein>
    <submittedName>
        <fullName evidence="1">Stage II sporulation protein R</fullName>
    </submittedName>
</protein>
<proteinExistence type="predicted"/>
<accession>A0A9D1W053</accession>
<sequence>MKKLCILFALLPILLAAVLIGVQRPAAEQTAYLRLHVRANSDAAEDQAVKYAVKEAVVAYLAPLAAECGSKEEALQLVRGELGAIEAAAEAVLQEKGFFYGARASLRQEEFPARVYEGVTLEAGVYDALIVELGTGAGANWWCVIYPPLCFAGDAAVDVEVRSKLWELVQKFFGN</sequence>
<dbReference type="EMBL" id="DXEW01000010">
    <property type="protein sequence ID" value="HIX50088.1"/>
    <property type="molecule type" value="Genomic_DNA"/>
</dbReference>
<dbReference type="AlphaFoldDB" id="A0A9D1W053"/>
<reference evidence="1" key="1">
    <citation type="journal article" date="2021" name="PeerJ">
        <title>Extensive microbial diversity within the chicken gut microbiome revealed by metagenomics and culture.</title>
        <authorList>
            <person name="Gilroy R."/>
            <person name="Ravi A."/>
            <person name="Getino M."/>
            <person name="Pursley I."/>
            <person name="Horton D.L."/>
            <person name="Alikhan N.F."/>
            <person name="Baker D."/>
            <person name="Gharbi K."/>
            <person name="Hall N."/>
            <person name="Watson M."/>
            <person name="Adriaenssens E.M."/>
            <person name="Foster-Nyarko E."/>
            <person name="Jarju S."/>
            <person name="Secka A."/>
            <person name="Antonio M."/>
            <person name="Oren A."/>
            <person name="Chaudhuri R.R."/>
            <person name="La Ragione R."/>
            <person name="Hildebrand F."/>
            <person name="Pallen M.J."/>
        </authorList>
    </citation>
    <scope>NUCLEOTIDE SEQUENCE</scope>
    <source>
        <strain evidence="1">2189</strain>
    </source>
</reference>
<evidence type="ECO:0000313" key="1">
    <source>
        <dbReference type="EMBL" id="HIX50088.1"/>
    </source>
</evidence>
<name>A0A9D1W053_9FIRM</name>
<dbReference type="Proteomes" id="UP000886847">
    <property type="component" value="Unassembled WGS sequence"/>
</dbReference>
<reference evidence="1" key="2">
    <citation type="submission" date="2021-04" db="EMBL/GenBank/DDBJ databases">
        <authorList>
            <person name="Gilroy R."/>
        </authorList>
    </citation>
    <scope>NUCLEOTIDE SEQUENCE</scope>
    <source>
        <strain evidence="1">2189</strain>
    </source>
</reference>
<evidence type="ECO:0000313" key="2">
    <source>
        <dbReference type="Proteomes" id="UP000886847"/>
    </source>
</evidence>
<dbReference type="InterPro" id="IPR014202">
    <property type="entry name" value="Spore_II_R"/>
</dbReference>
<dbReference type="Pfam" id="PF09551">
    <property type="entry name" value="Spore_II_R"/>
    <property type="match status" value="1"/>
</dbReference>
<gene>
    <name evidence="1" type="ORF">H9851_02290</name>
</gene>